<dbReference type="AlphaFoldDB" id="A0A075V1R6"/>
<dbReference type="GO" id="GO:0000976">
    <property type="term" value="F:transcription cis-regulatory region binding"/>
    <property type="evidence" value="ECO:0007669"/>
    <property type="project" value="TreeGrafter"/>
</dbReference>
<name>A0A075V1R6_9PSEU</name>
<evidence type="ECO:0000256" key="2">
    <source>
        <dbReference type="ARBA" id="ARBA00023125"/>
    </source>
</evidence>
<dbReference type="KEGG" id="aja:AJAP_38280"/>
<keyword evidence="1" id="KW-0805">Transcription regulation</keyword>
<evidence type="ECO:0000313" key="6">
    <source>
        <dbReference type="EMBL" id="AIG80442.1"/>
    </source>
</evidence>
<dbReference type="PANTHER" id="PTHR30055:SF234">
    <property type="entry name" value="HTH-TYPE TRANSCRIPTIONAL REGULATOR BETI"/>
    <property type="match status" value="1"/>
</dbReference>
<dbReference type="HOGENOM" id="CLU_1432189_0_0_11"/>
<dbReference type="SUPFAM" id="SSF46689">
    <property type="entry name" value="Homeodomain-like"/>
    <property type="match status" value="1"/>
</dbReference>
<keyword evidence="7" id="KW-1185">Reference proteome</keyword>
<dbReference type="Pfam" id="PF21597">
    <property type="entry name" value="TetR_C_43"/>
    <property type="match status" value="1"/>
</dbReference>
<dbReference type="EMBL" id="CP008953">
    <property type="protein sequence ID" value="AIG80442.1"/>
    <property type="molecule type" value="Genomic_DNA"/>
</dbReference>
<protein>
    <submittedName>
        <fullName evidence="6">Regulatory protein</fullName>
    </submittedName>
</protein>
<dbReference type="GO" id="GO:0003700">
    <property type="term" value="F:DNA-binding transcription factor activity"/>
    <property type="evidence" value="ECO:0007669"/>
    <property type="project" value="TreeGrafter"/>
</dbReference>
<sequence>MPKIWSESIKTHRQAVRDAALDTAASLVGERGLTGVTMSHIAERAGIGRATLYKYFSDVEAILVAWHQRQIARHLSLLTAAKDRATDPLDRLTVVLETYALISQEHHGTELAALLHRGEHVEHAREHLKGFVETLIADGARSGDLREDVPPAELATFCLHALTAADGMRSKAAARRLVQVTLAGLLRHS</sequence>
<dbReference type="InterPro" id="IPR001647">
    <property type="entry name" value="HTH_TetR"/>
</dbReference>
<evidence type="ECO:0000256" key="1">
    <source>
        <dbReference type="ARBA" id="ARBA00023015"/>
    </source>
</evidence>
<evidence type="ECO:0000313" key="7">
    <source>
        <dbReference type="Proteomes" id="UP000028492"/>
    </source>
</evidence>
<dbReference type="InterPro" id="IPR050109">
    <property type="entry name" value="HTH-type_TetR-like_transc_reg"/>
</dbReference>
<dbReference type="RefSeq" id="WP_038520464.1">
    <property type="nucleotide sequence ID" value="NZ_CP008953.1"/>
</dbReference>
<dbReference type="PRINTS" id="PR00455">
    <property type="entry name" value="HTHTETR"/>
</dbReference>
<evidence type="ECO:0000256" key="3">
    <source>
        <dbReference type="ARBA" id="ARBA00023163"/>
    </source>
</evidence>
<dbReference type="Gene3D" id="1.10.357.10">
    <property type="entry name" value="Tetracycline Repressor, domain 2"/>
    <property type="match status" value="1"/>
</dbReference>
<dbReference type="SUPFAM" id="SSF48498">
    <property type="entry name" value="Tetracyclin repressor-like, C-terminal domain"/>
    <property type="match status" value="1"/>
</dbReference>
<evidence type="ECO:0000259" key="5">
    <source>
        <dbReference type="PROSITE" id="PS50977"/>
    </source>
</evidence>
<dbReference type="PANTHER" id="PTHR30055">
    <property type="entry name" value="HTH-TYPE TRANSCRIPTIONAL REGULATOR RUTR"/>
    <property type="match status" value="1"/>
</dbReference>
<dbReference type="Proteomes" id="UP000028492">
    <property type="component" value="Chromosome"/>
</dbReference>
<dbReference type="InterPro" id="IPR009057">
    <property type="entry name" value="Homeodomain-like_sf"/>
</dbReference>
<feature type="DNA-binding region" description="H-T-H motif" evidence="4">
    <location>
        <begin position="37"/>
        <end position="56"/>
    </location>
</feature>
<reference evidence="6 7" key="1">
    <citation type="journal article" date="2014" name="J. Biotechnol.">
        <title>Complete genome sequence of the actinobacterium Amycolatopsis japonica MG417-CF17(T) (=DSM 44213T) producing (S,S)-N,N'-ethylenediaminedisuccinic acid.</title>
        <authorList>
            <person name="Stegmann E."/>
            <person name="Albersmeier A."/>
            <person name="Spohn M."/>
            <person name="Gert H."/>
            <person name="Weber T."/>
            <person name="Wohlleben W."/>
            <person name="Kalinowski J."/>
            <person name="Ruckert C."/>
        </authorList>
    </citation>
    <scope>NUCLEOTIDE SEQUENCE [LARGE SCALE GENOMIC DNA]</scope>
    <source>
        <strain evidence="7">MG417-CF17 (DSM 44213)</strain>
    </source>
</reference>
<keyword evidence="2 4" id="KW-0238">DNA-binding</keyword>
<keyword evidence="3" id="KW-0804">Transcription</keyword>
<dbReference type="PROSITE" id="PS50977">
    <property type="entry name" value="HTH_TETR_2"/>
    <property type="match status" value="1"/>
</dbReference>
<dbReference type="InterPro" id="IPR036271">
    <property type="entry name" value="Tet_transcr_reg_TetR-rel_C_sf"/>
</dbReference>
<dbReference type="Pfam" id="PF00440">
    <property type="entry name" value="TetR_N"/>
    <property type="match status" value="1"/>
</dbReference>
<organism evidence="6 7">
    <name type="scientific">Amycolatopsis japonica</name>
    <dbReference type="NCBI Taxonomy" id="208439"/>
    <lineage>
        <taxon>Bacteria</taxon>
        <taxon>Bacillati</taxon>
        <taxon>Actinomycetota</taxon>
        <taxon>Actinomycetes</taxon>
        <taxon>Pseudonocardiales</taxon>
        <taxon>Pseudonocardiaceae</taxon>
        <taxon>Amycolatopsis</taxon>
        <taxon>Amycolatopsis japonica group</taxon>
    </lineage>
</organism>
<dbReference type="STRING" id="208439.AJAP_38280"/>
<dbReference type="eggNOG" id="COG1309">
    <property type="taxonomic scope" value="Bacteria"/>
</dbReference>
<evidence type="ECO:0000256" key="4">
    <source>
        <dbReference type="PROSITE-ProRule" id="PRU00335"/>
    </source>
</evidence>
<dbReference type="InterPro" id="IPR049445">
    <property type="entry name" value="TetR_SbtR-like_C"/>
</dbReference>
<gene>
    <name evidence="6" type="ORF">AJAP_38280</name>
</gene>
<accession>A0A075V1R6</accession>
<proteinExistence type="predicted"/>
<feature type="domain" description="HTH tetR-type" evidence="5">
    <location>
        <begin position="14"/>
        <end position="74"/>
    </location>
</feature>